<protein>
    <recommendedName>
        <fullName evidence="4">Sulfotransferase family protein</fullName>
    </recommendedName>
</protein>
<dbReference type="EMBL" id="FOLB01000006">
    <property type="protein sequence ID" value="SFC43045.1"/>
    <property type="molecule type" value="Genomic_DNA"/>
</dbReference>
<dbReference type="RefSeq" id="WP_091123184.1">
    <property type="nucleotide sequence ID" value="NZ_FOLB01000006.1"/>
</dbReference>
<name>A0A1I1J3S9_9ACTN</name>
<dbReference type="InterPro" id="IPR027417">
    <property type="entry name" value="P-loop_NTPase"/>
</dbReference>
<reference evidence="2 3" key="1">
    <citation type="submission" date="2016-10" db="EMBL/GenBank/DDBJ databases">
        <authorList>
            <person name="de Groot N.N."/>
        </authorList>
    </citation>
    <scope>NUCLEOTIDE SEQUENCE [LARGE SCALE GENOMIC DNA]</scope>
    <source>
        <strain evidence="2 3">CGMCC 1.7056</strain>
    </source>
</reference>
<proteinExistence type="predicted"/>
<dbReference type="Gene3D" id="3.40.50.300">
    <property type="entry name" value="P-loop containing nucleotide triphosphate hydrolases"/>
    <property type="match status" value="1"/>
</dbReference>
<keyword evidence="3" id="KW-1185">Reference proteome</keyword>
<evidence type="ECO:0000256" key="1">
    <source>
        <dbReference type="SAM" id="MobiDB-lite"/>
    </source>
</evidence>
<organism evidence="2 3">
    <name type="scientific">Nocardioides terrae</name>
    <dbReference type="NCBI Taxonomy" id="574651"/>
    <lineage>
        <taxon>Bacteria</taxon>
        <taxon>Bacillati</taxon>
        <taxon>Actinomycetota</taxon>
        <taxon>Actinomycetes</taxon>
        <taxon>Propionibacteriales</taxon>
        <taxon>Nocardioidaceae</taxon>
        <taxon>Nocardioides</taxon>
    </lineage>
</organism>
<dbReference type="SUPFAM" id="SSF52540">
    <property type="entry name" value="P-loop containing nucleoside triphosphate hydrolases"/>
    <property type="match status" value="1"/>
</dbReference>
<evidence type="ECO:0000313" key="3">
    <source>
        <dbReference type="Proteomes" id="UP000198832"/>
    </source>
</evidence>
<accession>A0A1I1J3S9</accession>
<dbReference type="AlphaFoldDB" id="A0A1I1J3S9"/>
<evidence type="ECO:0008006" key="4">
    <source>
        <dbReference type="Google" id="ProtNLM"/>
    </source>
</evidence>
<dbReference type="STRING" id="574651.SAMN04487968_106171"/>
<feature type="region of interest" description="Disordered" evidence="1">
    <location>
        <begin position="359"/>
        <end position="386"/>
    </location>
</feature>
<feature type="region of interest" description="Disordered" evidence="1">
    <location>
        <begin position="304"/>
        <end position="323"/>
    </location>
</feature>
<dbReference type="Proteomes" id="UP000198832">
    <property type="component" value="Unassembled WGS sequence"/>
</dbReference>
<sequence length="386" mass="41746">MARVLLHIGGPKTGTSFLQAVLWQQRDLALEQGLLLPLTGVADHYRAYLELSGQANWMGVTGSVDGAWARLLDAIADHPTDSLVSTEFLVHATAEHADRAVRELSALGREVHVVITVRDLARFLPSQWQETIKSTRTWTFDDFLDQTREGTTSAGAFQRRLWNCPDWAATWAQVVGPDRVHVVTVPPAGAPRSLLWERFASVLGLDAGRFSLDLPRANDSLGAEQAELLRRINVALAGRLAWPAPYKAIVKRGLARRILAQQPGTAITVPAAQLPWVRAEADAMVGALAAGGVDVVGDLSDLRVPDVGQTDRPATADPGASGDTRIADEAVAAMAELLLATAEARERNEVKVARLRSRLAASDGPTTDAGRRRGLGRWLRAKDGER</sequence>
<evidence type="ECO:0000313" key="2">
    <source>
        <dbReference type="EMBL" id="SFC43045.1"/>
    </source>
</evidence>
<gene>
    <name evidence="2" type="ORF">SAMN04487968_106171</name>
</gene>